<dbReference type="GO" id="GO:0004131">
    <property type="term" value="F:cytosine deaminase activity"/>
    <property type="evidence" value="ECO:0007669"/>
    <property type="project" value="TreeGrafter"/>
</dbReference>
<dbReference type="PANTHER" id="PTHR32027">
    <property type="entry name" value="CYTOSINE DEAMINASE"/>
    <property type="match status" value="1"/>
</dbReference>
<dbReference type="Gene3D" id="2.30.40.10">
    <property type="entry name" value="Urease, subunit C, domain 1"/>
    <property type="match status" value="1"/>
</dbReference>
<feature type="domain" description="Amidohydrolase 3" evidence="1">
    <location>
        <begin position="199"/>
        <end position="393"/>
    </location>
</feature>
<evidence type="ECO:0000313" key="3">
    <source>
        <dbReference type="Proteomes" id="UP000318801"/>
    </source>
</evidence>
<dbReference type="EMBL" id="VHLG01000010">
    <property type="protein sequence ID" value="TPW29102.1"/>
    <property type="molecule type" value="Genomic_DNA"/>
</dbReference>
<reference evidence="2 3" key="1">
    <citation type="submission" date="2019-06" db="EMBL/GenBank/DDBJ databases">
        <authorList>
            <person name="Li M."/>
        </authorList>
    </citation>
    <scope>NUCLEOTIDE SEQUENCE [LARGE SCALE GENOMIC DNA]</scope>
    <source>
        <strain evidence="2 3">BGMRC2036</strain>
    </source>
</reference>
<proteinExistence type="predicted"/>
<accession>A0A506U427</accession>
<dbReference type="InterPro" id="IPR013108">
    <property type="entry name" value="Amidohydro_3"/>
</dbReference>
<dbReference type="SUPFAM" id="SSF51338">
    <property type="entry name" value="Composite domain of metallo-dependent hydrolases"/>
    <property type="match status" value="1"/>
</dbReference>
<comment type="caution">
    <text evidence="2">The sequence shown here is derived from an EMBL/GenBank/DDBJ whole genome shotgun (WGS) entry which is preliminary data.</text>
</comment>
<dbReference type="RefSeq" id="WP_141149779.1">
    <property type="nucleotide sequence ID" value="NZ_VHLG01000010.1"/>
</dbReference>
<dbReference type="Proteomes" id="UP000318801">
    <property type="component" value="Unassembled WGS sequence"/>
</dbReference>
<gene>
    <name evidence="2" type="ORF">FJU08_14710</name>
</gene>
<dbReference type="Pfam" id="PF07969">
    <property type="entry name" value="Amidohydro_3"/>
    <property type="match status" value="1"/>
</dbReference>
<dbReference type="PANTHER" id="PTHR32027:SF0">
    <property type="entry name" value="CYTOSINE DEAMINASE"/>
    <property type="match status" value="1"/>
</dbReference>
<protein>
    <submittedName>
        <fullName evidence="2">Amidohydrolase family protein</fullName>
    </submittedName>
</protein>
<name>A0A506U427_9HYPH</name>
<evidence type="ECO:0000259" key="1">
    <source>
        <dbReference type="Pfam" id="PF07969"/>
    </source>
</evidence>
<organism evidence="2 3">
    <name type="scientific">Martelella alba</name>
    <dbReference type="NCBI Taxonomy" id="2590451"/>
    <lineage>
        <taxon>Bacteria</taxon>
        <taxon>Pseudomonadati</taxon>
        <taxon>Pseudomonadota</taxon>
        <taxon>Alphaproteobacteria</taxon>
        <taxon>Hyphomicrobiales</taxon>
        <taxon>Aurantimonadaceae</taxon>
        <taxon>Martelella</taxon>
    </lineage>
</organism>
<keyword evidence="2" id="KW-0378">Hydrolase</keyword>
<dbReference type="AlphaFoldDB" id="A0A506U427"/>
<sequence>MPLPVLFRNIAVVSALTQGFALRAAGSDGLSHTDIAFVDGVFADARGLGEVEGIDASGMLLLPGFVDCHVHLDKAYTARRTGVSRAGLDEAVRLAMGDFKNRSEADLDLRMERALARAFANGTVALRTHLDTPDMPAQSPAWRVLGAKRQAWADRIVIQPVALMALSRLDDVDDFDRRAGEIAERDGILGAFVSAGSATPERLDRLFSIAERHRLDIDLHVDETLDATANGLSLLADARLRSDFSGRVVAGHCCALAHKSPEVLADTITRVESAGIDVVSLPMTNGYLQDAGPDRTPRLRGIAPVKELAQAGISVAFASDNVQDAFFPFGDFDMLQVLRQAVMLGQLECDAGQWLPAVFDKPAAMMGLKKTGRIGPGARADAVIFDAGDLIDLFSKPCLFRRVYRAGSEIADRHFPDRAQHSPERLKRA</sequence>
<dbReference type="InterPro" id="IPR052349">
    <property type="entry name" value="Metallo-hydrolase_Enzymes"/>
</dbReference>
<dbReference type="OrthoDB" id="9815027at2"/>
<dbReference type="GO" id="GO:0035888">
    <property type="term" value="F:isoguanine deaminase activity"/>
    <property type="evidence" value="ECO:0007669"/>
    <property type="project" value="TreeGrafter"/>
</dbReference>
<dbReference type="GO" id="GO:0006209">
    <property type="term" value="P:cytosine catabolic process"/>
    <property type="evidence" value="ECO:0007669"/>
    <property type="project" value="TreeGrafter"/>
</dbReference>
<keyword evidence="3" id="KW-1185">Reference proteome</keyword>
<dbReference type="InterPro" id="IPR011059">
    <property type="entry name" value="Metal-dep_hydrolase_composite"/>
</dbReference>
<evidence type="ECO:0000313" key="2">
    <source>
        <dbReference type="EMBL" id="TPW29102.1"/>
    </source>
</evidence>
<dbReference type="InterPro" id="IPR032466">
    <property type="entry name" value="Metal_Hydrolase"/>
</dbReference>
<dbReference type="SUPFAM" id="SSF51556">
    <property type="entry name" value="Metallo-dependent hydrolases"/>
    <property type="match status" value="1"/>
</dbReference>
<dbReference type="Gene3D" id="3.20.20.140">
    <property type="entry name" value="Metal-dependent hydrolases"/>
    <property type="match status" value="1"/>
</dbReference>